<dbReference type="InterPro" id="IPR025711">
    <property type="entry name" value="PepSY"/>
</dbReference>
<sequence length="181" mass="19486">MKNKLIMGTIAAGVIFSGVSVAASSADDGQGAVKEAESGEANKLSVAEAKDIALAEKDGYVVEVELDEDDGVSYYEMELENGKAEHEIYVHAYTGEVLKTESDGDDDDDREGEFPSDILTTEQAVEIAQAEVDGTVTEMEVDEDDGRYVYEIELGTDNGETELTIDAVTGDVLEIEQDDED</sequence>
<evidence type="ECO:0000313" key="3">
    <source>
        <dbReference type="EMBL" id="MFC2947962.1"/>
    </source>
</evidence>
<protein>
    <submittedName>
        <fullName evidence="3">PepSY domain-containing protein</fullName>
    </submittedName>
</protein>
<dbReference type="RefSeq" id="WP_390304404.1">
    <property type="nucleotide sequence ID" value="NZ_JBHRRZ010000012.1"/>
</dbReference>
<dbReference type="Proteomes" id="UP001595387">
    <property type="component" value="Unassembled WGS sequence"/>
</dbReference>
<dbReference type="EMBL" id="JBHRRZ010000012">
    <property type="protein sequence ID" value="MFC2947962.1"/>
    <property type="molecule type" value="Genomic_DNA"/>
</dbReference>
<evidence type="ECO:0000256" key="1">
    <source>
        <dbReference type="SAM" id="SignalP"/>
    </source>
</evidence>
<keyword evidence="1" id="KW-0732">Signal</keyword>
<reference evidence="4" key="1">
    <citation type="journal article" date="2019" name="Int. J. Syst. Evol. Microbiol.">
        <title>The Global Catalogue of Microorganisms (GCM) 10K type strain sequencing project: providing services to taxonomists for standard genome sequencing and annotation.</title>
        <authorList>
            <consortium name="The Broad Institute Genomics Platform"/>
            <consortium name="The Broad Institute Genome Sequencing Center for Infectious Disease"/>
            <person name="Wu L."/>
            <person name="Ma J."/>
        </authorList>
    </citation>
    <scope>NUCLEOTIDE SEQUENCE [LARGE SCALE GENOMIC DNA]</scope>
    <source>
        <strain evidence="4">KCTC 13193</strain>
    </source>
</reference>
<feature type="domain" description="PepSY" evidence="2">
    <location>
        <begin position="43"/>
        <end position="101"/>
    </location>
</feature>
<evidence type="ECO:0000313" key="4">
    <source>
        <dbReference type="Proteomes" id="UP001595387"/>
    </source>
</evidence>
<feature type="chain" id="PRO_5047380934" evidence="1">
    <location>
        <begin position="23"/>
        <end position="181"/>
    </location>
</feature>
<proteinExistence type="predicted"/>
<gene>
    <name evidence="3" type="ORF">ACFODW_06350</name>
</gene>
<feature type="signal peptide" evidence="1">
    <location>
        <begin position="1"/>
        <end position="22"/>
    </location>
</feature>
<evidence type="ECO:0000259" key="2">
    <source>
        <dbReference type="Pfam" id="PF03413"/>
    </source>
</evidence>
<dbReference type="Pfam" id="PF03413">
    <property type="entry name" value="PepSY"/>
    <property type="match status" value="2"/>
</dbReference>
<comment type="caution">
    <text evidence="3">The sequence shown here is derived from an EMBL/GenBank/DDBJ whole genome shotgun (WGS) entry which is preliminary data.</text>
</comment>
<organism evidence="3 4">
    <name type="scientific">Virgibacillus sediminis</name>
    <dbReference type="NCBI Taxonomy" id="202260"/>
    <lineage>
        <taxon>Bacteria</taxon>
        <taxon>Bacillati</taxon>
        <taxon>Bacillota</taxon>
        <taxon>Bacilli</taxon>
        <taxon>Bacillales</taxon>
        <taxon>Bacillaceae</taxon>
        <taxon>Virgibacillus</taxon>
    </lineage>
</organism>
<feature type="domain" description="PepSY" evidence="2">
    <location>
        <begin position="119"/>
        <end position="176"/>
    </location>
</feature>
<accession>A0ABV7A4K8</accession>
<dbReference type="Gene3D" id="3.10.450.40">
    <property type="match status" value="2"/>
</dbReference>
<keyword evidence="4" id="KW-1185">Reference proteome</keyword>
<name>A0ABV7A4K8_9BACI</name>